<dbReference type="PANTHER" id="PTHR43757">
    <property type="entry name" value="AMINOMETHYLTRANSFERASE"/>
    <property type="match status" value="1"/>
</dbReference>
<dbReference type="Gene3D" id="3.30.1360.120">
    <property type="entry name" value="Probable tRNA modification gtpase trme, domain 1"/>
    <property type="match status" value="1"/>
</dbReference>
<evidence type="ECO:0000313" key="3">
    <source>
        <dbReference type="Proteomes" id="UP000267096"/>
    </source>
</evidence>
<dbReference type="AlphaFoldDB" id="A0A3P6NUV8"/>
<feature type="domain" description="GCVT N-terminal" evidence="1">
    <location>
        <begin position="11"/>
        <end position="87"/>
    </location>
</feature>
<dbReference type="EMBL" id="UYRR01016147">
    <property type="protein sequence ID" value="VDK28272.1"/>
    <property type="molecule type" value="Genomic_DNA"/>
</dbReference>
<name>A0A3P6NUV8_ANISI</name>
<dbReference type="InterPro" id="IPR027266">
    <property type="entry name" value="TrmE/GcvT-like"/>
</dbReference>
<dbReference type="PANTHER" id="PTHR43757:SF15">
    <property type="entry name" value="PYRUVATE DEHYDROGENASE PHOSPHATASE REGULATORY SUBUNIT, MITOCHONDRIAL-LIKE"/>
    <property type="match status" value="1"/>
</dbReference>
<accession>A0A3P6NUV8</accession>
<dbReference type="GO" id="GO:0005739">
    <property type="term" value="C:mitochondrion"/>
    <property type="evidence" value="ECO:0007669"/>
    <property type="project" value="TreeGrafter"/>
</dbReference>
<keyword evidence="3" id="KW-1185">Reference proteome</keyword>
<gene>
    <name evidence="2" type="ORF">ASIM_LOCUS6994</name>
</gene>
<dbReference type="SUPFAM" id="SSF103025">
    <property type="entry name" value="Folate-binding domain"/>
    <property type="match status" value="1"/>
</dbReference>
<evidence type="ECO:0000313" key="2">
    <source>
        <dbReference type="EMBL" id="VDK28272.1"/>
    </source>
</evidence>
<dbReference type="InterPro" id="IPR028896">
    <property type="entry name" value="GcvT/YgfZ/DmdA"/>
</dbReference>
<proteinExistence type="predicted"/>
<dbReference type="Proteomes" id="UP000267096">
    <property type="component" value="Unassembled WGS sequence"/>
</dbReference>
<protein>
    <recommendedName>
        <fullName evidence="1">GCVT N-terminal domain-containing protein</fullName>
    </recommendedName>
</protein>
<organism evidence="2 3">
    <name type="scientific">Anisakis simplex</name>
    <name type="common">Herring worm</name>
    <dbReference type="NCBI Taxonomy" id="6269"/>
    <lineage>
        <taxon>Eukaryota</taxon>
        <taxon>Metazoa</taxon>
        <taxon>Ecdysozoa</taxon>
        <taxon>Nematoda</taxon>
        <taxon>Chromadorea</taxon>
        <taxon>Rhabditida</taxon>
        <taxon>Spirurina</taxon>
        <taxon>Ascaridomorpha</taxon>
        <taxon>Ascaridoidea</taxon>
        <taxon>Anisakidae</taxon>
        <taxon>Anisakis</taxon>
        <taxon>Anisakis simplex complex</taxon>
    </lineage>
</organism>
<evidence type="ECO:0000259" key="1">
    <source>
        <dbReference type="Pfam" id="PF01571"/>
    </source>
</evidence>
<dbReference type="Pfam" id="PF01571">
    <property type="entry name" value="GCV_T"/>
    <property type="match status" value="1"/>
</dbReference>
<dbReference type="OrthoDB" id="429143at2759"/>
<reference evidence="2 3" key="1">
    <citation type="submission" date="2018-11" db="EMBL/GenBank/DDBJ databases">
        <authorList>
            <consortium name="Pathogen Informatics"/>
        </authorList>
    </citation>
    <scope>NUCLEOTIDE SEQUENCE [LARGE SCALE GENOMIC DNA]</scope>
</reference>
<sequence>MYSGQYKLVGKPEWFDRVAKEYEACRERVGLIDMSSFAKFDGRDIVKHMQRLCSADVNKPIGTTVYTGLQNEHGGYVTDCTVSRMGPKQ</sequence>
<dbReference type="InterPro" id="IPR006222">
    <property type="entry name" value="GCVT_N"/>
</dbReference>